<feature type="domain" description="CoA-binding" evidence="1">
    <location>
        <begin position="12"/>
        <end position="107"/>
    </location>
</feature>
<dbReference type="InterPro" id="IPR032875">
    <property type="entry name" value="Succ_CoA_lig_flav_dom"/>
</dbReference>
<dbReference type="AlphaFoldDB" id="A0A6J6V5N1"/>
<dbReference type="SMART" id="SM00881">
    <property type="entry name" value="CoA_binding"/>
    <property type="match status" value="1"/>
</dbReference>
<name>A0A6J6V5N1_9ZZZZ</name>
<sequence length="491" mass="52102">MRFFDGASLDRAFDARSVAIIGAKRANGYFWLRMFSSFEGTLSSVHVNPTSIAEIEAMGIPNYRSIGDVPGPVDYVVVNTPRRNAIDAFAACIDARVGAVSFFTSGFAETDDEGRELQDTLARMSMDSGVPLIGPNCTGIYNPARHMSSMHDMPLGVAGSVGMVSQSGTHAGFFAKALSSWHGLHEARGISFGNAAALDAADWIEYIGGDDRVRVVAAYLEGVGDRERGDHHRFADALRRVTAKKPVVIWKGGNTVDGARAASNHTGAAPISSEDWAWILQSTGAIGVESMEALVDVTASLEKLRTAPGPRVGLVILTGGQGIAIADTLGRHGLRVPPLTQSSLDELAAFFDPIGGSFRNPLDAAYATETPAMLARQLDILDRDPNIDVVVMDLFGTIMSARRIQSDFGVGLGHRADVGGGGGGERFLDVLAARAERGTKPFFVIVTAAEKEREAIELRELLRGAGVLTFPSAERAARAYAAVLASKGAAR</sequence>
<dbReference type="InterPro" id="IPR036291">
    <property type="entry name" value="NAD(P)-bd_dom_sf"/>
</dbReference>
<dbReference type="Gene3D" id="3.40.50.720">
    <property type="entry name" value="NAD(P)-binding Rossmann-like Domain"/>
    <property type="match status" value="1"/>
</dbReference>
<dbReference type="Pfam" id="PF13607">
    <property type="entry name" value="Succ_CoA_lig"/>
    <property type="match status" value="1"/>
</dbReference>
<proteinExistence type="predicted"/>
<protein>
    <submittedName>
        <fullName evidence="2">Unannotated protein</fullName>
    </submittedName>
</protein>
<dbReference type="PANTHER" id="PTHR42793:SF1">
    <property type="entry name" value="PEPTIDYL-LYSINE N-ACETYLTRANSFERASE PATZ"/>
    <property type="match status" value="1"/>
</dbReference>
<gene>
    <name evidence="2" type="ORF">UFOPK2754_02891</name>
</gene>
<dbReference type="InterPro" id="IPR016102">
    <property type="entry name" value="Succinyl-CoA_synth-like"/>
</dbReference>
<evidence type="ECO:0000313" key="2">
    <source>
        <dbReference type="EMBL" id="CAB4767431.1"/>
    </source>
</evidence>
<dbReference type="SUPFAM" id="SSF51735">
    <property type="entry name" value="NAD(P)-binding Rossmann-fold domains"/>
    <property type="match status" value="1"/>
</dbReference>
<dbReference type="SUPFAM" id="SSF52210">
    <property type="entry name" value="Succinyl-CoA synthetase domains"/>
    <property type="match status" value="2"/>
</dbReference>
<organism evidence="2">
    <name type="scientific">freshwater metagenome</name>
    <dbReference type="NCBI Taxonomy" id="449393"/>
    <lineage>
        <taxon>unclassified sequences</taxon>
        <taxon>metagenomes</taxon>
        <taxon>ecological metagenomes</taxon>
    </lineage>
</organism>
<dbReference type="InterPro" id="IPR003781">
    <property type="entry name" value="CoA-bd"/>
</dbReference>
<accession>A0A6J6V5N1</accession>
<dbReference type="Pfam" id="PF13380">
    <property type="entry name" value="CoA_binding_2"/>
    <property type="match status" value="1"/>
</dbReference>
<evidence type="ECO:0000259" key="1">
    <source>
        <dbReference type="SMART" id="SM00881"/>
    </source>
</evidence>
<dbReference type="Gene3D" id="3.40.50.261">
    <property type="entry name" value="Succinyl-CoA synthetase domains"/>
    <property type="match status" value="2"/>
</dbReference>
<dbReference type="EMBL" id="CAEZYR010000154">
    <property type="protein sequence ID" value="CAB4767431.1"/>
    <property type="molecule type" value="Genomic_DNA"/>
</dbReference>
<dbReference type="PANTHER" id="PTHR42793">
    <property type="entry name" value="COA BINDING DOMAIN CONTAINING PROTEIN"/>
    <property type="match status" value="1"/>
</dbReference>
<reference evidence="2" key="1">
    <citation type="submission" date="2020-05" db="EMBL/GenBank/DDBJ databases">
        <authorList>
            <person name="Chiriac C."/>
            <person name="Salcher M."/>
            <person name="Ghai R."/>
            <person name="Kavagutti S V."/>
        </authorList>
    </citation>
    <scope>NUCLEOTIDE SEQUENCE</scope>
</reference>